<feature type="region of interest" description="Disordered" evidence="1">
    <location>
        <begin position="154"/>
        <end position="185"/>
    </location>
</feature>
<gene>
    <name evidence="3" type="primary">LOC104733823</name>
</gene>
<dbReference type="InterPro" id="IPR012340">
    <property type="entry name" value="NA-bd_OB-fold"/>
</dbReference>
<dbReference type="SUPFAM" id="SSF50249">
    <property type="entry name" value="Nucleic acid-binding proteins"/>
    <property type="match status" value="1"/>
</dbReference>
<dbReference type="Proteomes" id="UP000694864">
    <property type="component" value="Chromosome 12"/>
</dbReference>
<evidence type="ECO:0000313" key="2">
    <source>
        <dbReference type="Proteomes" id="UP000694864"/>
    </source>
</evidence>
<keyword evidence="2" id="KW-1185">Reference proteome</keyword>
<accession>A0ABM0V6K8</accession>
<feature type="compositionally biased region" description="Polar residues" evidence="1">
    <location>
        <begin position="114"/>
        <end position="141"/>
    </location>
</feature>
<evidence type="ECO:0000313" key="3">
    <source>
        <dbReference type="RefSeq" id="XP_010451671.1"/>
    </source>
</evidence>
<dbReference type="GeneID" id="104733823"/>
<reference evidence="2" key="1">
    <citation type="journal article" date="2014" name="Nat. Commun.">
        <title>The emerging biofuel crop Camelina sativa retains a highly undifferentiated hexaploid genome structure.</title>
        <authorList>
            <person name="Kagale S."/>
            <person name="Koh C."/>
            <person name="Nixon J."/>
            <person name="Bollina V."/>
            <person name="Clarke W.E."/>
            <person name="Tuteja R."/>
            <person name="Spillane C."/>
            <person name="Robinson S.J."/>
            <person name="Links M.G."/>
            <person name="Clarke C."/>
            <person name="Higgins E.E."/>
            <person name="Huebert T."/>
            <person name="Sharpe A.G."/>
            <person name="Parkin I.A."/>
        </authorList>
    </citation>
    <scope>NUCLEOTIDE SEQUENCE [LARGE SCALE GENOMIC DNA]</scope>
    <source>
        <strain evidence="2">cv. DH55</strain>
    </source>
</reference>
<dbReference type="Gene3D" id="2.40.50.140">
    <property type="entry name" value="Nucleic acid-binding proteins"/>
    <property type="match status" value="1"/>
</dbReference>
<reference evidence="3" key="2">
    <citation type="submission" date="2025-08" db="UniProtKB">
        <authorList>
            <consortium name="RefSeq"/>
        </authorList>
    </citation>
    <scope>IDENTIFICATION</scope>
    <source>
        <tissue evidence="3">Leaf</tissue>
    </source>
</reference>
<organism evidence="2 3">
    <name type="scientific">Camelina sativa</name>
    <name type="common">False flax</name>
    <name type="synonym">Myagrum sativum</name>
    <dbReference type="NCBI Taxonomy" id="90675"/>
    <lineage>
        <taxon>Eukaryota</taxon>
        <taxon>Viridiplantae</taxon>
        <taxon>Streptophyta</taxon>
        <taxon>Embryophyta</taxon>
        <taxon>Tracheophyta</taxon>
        <taxon>Spermatophyta</taxon>
        <taxon>Magnoliopsida</taxon>
        <taxon>eudicotyledons</taxon>
        <taxon>Gunneridae</taxon>
        <taxon>Pentapetalae</taxon>
        <taxon>rosids</taxon>
        <taxon>malvids</taxon>
        <taxon>Brassicales</taxon>
        <taxon>Brassicaceae</taxon>
        <taxon>Camelineae</taxon>
        <taxon>Camelina</taxon>
    </lineage>
</organism>
<sequence>MDNTGESKFLLFDSICLEIIGVSAPTVLGGSVDEIVDPDNLPDPVKNLIGKTYMFLVNVEKENIWDGKETYKVSKVLVKDGLLEESLLENSYGMFNPKSIVSGDQGPLMLEYGSETTDSMTPSSKRVYPNSGSASDQSSTSKKLCIEPIDLEKSNPEFGHVGVLSISEGKDDKDEDGKKKGVDQGSVVYNSKIEENDKIAGVKVKVEKKK</sequence>
<evidence type="ECO:0000256" key="1">
    <source>
        <dbReference type="SAM" id="MobiDB-lite"/>
    </source>
</evidence>
<proteinExistence type="predicted"/>
<feature type="compositionally biased region" description="Basic and acidic residues" evidence="1">
    <location>
        <begin position="168"/>
        <end position="182"/>
    </location>
</feature>
<name>A0ABM0V6K8_CAMSA</name>
<protein>
    <submittedName>
        <fullName evidence="3">Uncharacterized protein LOC104733823</fullName>
    </submittedName>
</protein>
<dbReference type="RefSeq" id="XP_010451671.1">
    <property type="nucleotide sequence ID" value="XM_010453369.1"/>
</dbReference>
<feature type="region of interest" description="Disordered" evidence="1">
    <location>
        <begin position="113"/>
        <end position="141"/>
    </location>
</feature>